<dbReference type="InterPro" id="IPR015068">
    <property type="entry name" value="DUF1877"/>
</dbReference>
<dbReference type="RefSeq" id="WP_018590256.1">
    <property type="nucleotide sequence ID" value="NZ_CP117523.1"/>
</dbReference>
<dbReference type="SUPFAM" id="SSF111069">
    <property type="entry name" value="Hypothetical protein yfbM"/>
    <property type="match status" value="1"/>
</dbReference>
<sequence length="167" mass="19461">MGMLACYIEADKELLNSLKKKNSEDLLDEIEELEDEEDLDIFELDKMWDGLHCLLTGSSATTPMENNLLSEAIIGTNTFSEDEEDFIAYIYPDRLAKIVRALEQINIDDLSNNYSSKDFDKKDIYPSIWLEEDEDEIREELLSCFQDLKEFYRAVIYKDKGIIISIY</sequence>
<dbReference type="Gene3D" id="3.40.1760.10">
    <property type="entry name" value="YfbM-like super family"/>
    <property type="match status" value="1"/>
</dbReference>
<dbReference type="Pfam" id="PF08974">
    <property type="entry name" value="DUF1877"/>
    <property type="match status" value="1"/>
</dbReference>
<dbReference type="Proteomes" id="UP001348492">
    <property type="component" value="Chromosome"/>
</dbReference>
<name>A0ABZ2ETF4_9FIRM</name>
<evidence type="ECO:0000313" key="1">
    <source>
        <dbReference type="EMBL" id="WWD83192.1"/>
    </source>
</evidence>
<evidence type="ECO:0000313" key="2">
    <source>
        <dbReference type="Proteomes" id="UP001348492"/>
    </source>
</evidence>
<dbReference type="InterPro" id="IPR035944">
    <property type="entry name" value="YfbM-like_sf"/>
</dbReference>
<protein>
    <submittedName>
        <fullName evidence="1">Protein YfbM</fullName>
    </submittedName>
</protein>
<organism evidence="1 2">
    <name type="scientific">Terrisporobacter glycolicus ATCC 14880 = DSM 1288</name>
    <dbReference type="NCBI Taxonomy" id="1121315"/>
    <lineage>
        <taxon>Bacteria</taxon>
        <taxon>Bacillati</taxon>
        <taxon>Bacillota</taxon>
        <taxon>Clostridia</taxon>
        <taxon>Peptostreptococcales</taxon>
        <taxon>Peptostreptococcaceae</taxon>
        <taxon>Terrisporobacter</taxon>
    </lineage>
</organism>
<gene>
    <name evidence="1" type="primary">yfbM</name>
    <name evidence="1" type="ORF">TEGL_15980</name>
</gene>
<dbReference type="EMBL" id="CP117523">
    <property type="protein sequence ID" value="WWD83192.1"/>
    <property type="molecule type" value="Genomic_DNA"/>
</dbReference>
<keyword evidence="2" id="KW-1185">Reference proteome</keyword>
<reference evidence="1 2" key="1">
    <citation type="journal article" date="2023" name="PLoS ONE">
        <title>Genome-based metabolic and phylogenomic analysis of three Terrisporobacter species.</title>
        <authorList>
            <person name="Boer T."/>
            <person name="Bengelsdorf F.R."/>
            <person name="Bomeke M."/>
            <person name="Daniel R."/>
            <person name="Poehlein A."/>
        </authorList>
    </citation>
    <scope>NUCLEOTIDE SEQUENCE [LARGE SCALE GENOMIC DNA]</scope>
    <source>
        <strain evidence="1 2">DSM 1288</strain>
    </source>
</reference>
<proteinExistence type="predicted"/>
<accession>A0ABZ2ETF4</accession>